<evidence type="ECO:0000256" key="3">
    <source>
        <dbReference type="ARBA" id="ARBA00022896"/>
    </source>
</evidence>
<comment type="cofactor">
    <cofactor evidence="7">
        <name>Fe(2+)</name>
        <dbReference type="ChEBI" id="CHEBI:29033"/>
    </cofactor>
    <text evidence="7">Binds 1 Fe(2+) ion per subunit.</text>
</comment>
<dbReference type="Gene3D" id="4.10.860.20">
    <property type="entry name" value="Rabenosyn, Rab binding domain"/>
    <property type="match status" value="1"/>
</dbReference>
<feature type="binding site" evidence="7">
    <location>
        <position position="154"/>
    </location>
    <ligand>
        <name>Fe cation</name>
        <dbReference type="ChEBI" id="CHEBI:24875"/>
    </ligand>
</feature>
<dbReference type="GO" id="GO:0031418">
    <property type="term" value="F:L-ascorbic acid binding"/>
    <property type="evidence" value="ECO:0007669"/>
    <property type="project" value="UniProtKB-KW"/>
</dbReference>
<name>A0A2W4VNJ1_9CYAN</name>
<keyword evidence="4 7" id="KW-0223">Dioxygenase</keyword>
<evidence type="ECO:0000256" key="4">
    <source>
        <dbReference type="ARBA" id="ARBA00022964"/>
    </source>
</evidence>
<feature type="domain" description="Fe2OG dioxygenase" evidence="8">
    <location>
        <begin position="78"/>
        <end position="173"/>
    </location>
</feature>
<dbReference type="GO" id="GO:0005506">
    <property type="term" value="F:iron ion binding"/>
    <property type="evidence" value="ECO:0007669"/>
    <property type="project" value="UniProtKB-UniRule"/>
</dbReference>
<dbReference type="InterPro" id="IPR006620">
    <property type="entry name" value="Pro_4_hyd_alph"/>
</dbReference>
<keyword evidence="3 7" id="KW-0847">Vitamin C</keyword>
<dbReference type="HAMAP" id="MF_00657">
    <property type="entry name" value="Hydroxyl_YbiX"/>
    <property type="match status" value="1"/>
</dbReference>
<evidence type="ECO:0000256" key="5">
    <source>
        <dbReference type="ARBA" id="ARBA00023002"/>
    </source>
</evidence>
<comment type="caution">
    <text evidence="9">The sequence shown here is derived from an EMBL/GenBank/DDBJ whole genome shotgun (WGS) entry which is preliminary data.</text>
</comment>
<evidence type="ECO:0000313" key="10">
    <source>
        <dbReference type="Proteomes" id="UP000249354"/>
    </source>
</evidence>
<dbReference type="SMART" id="SM00702">
    <property type="entry name" value="P4Hc"/>
    <property type="match status" value="1"/>
</dbReference>
<dbReference type="PANTHER" id="PTHR41536:SF1">
    <property type="entry name" value="PKHD-TYPE HYDROXYLASE YBIX"/>
    <property type="match status" value="1"/>
</dbReference>
<dbReference type="GO" id="GO:0016706">
    <property type="term" value="F:2-oxoglutarate-dependent dioxygenase activity"/>
    <property type="evidence" value="ECO:0007669"/>
    <property type="project" value="UniProtKB-UniRule"/>
</dbReference>
<dbReference type="Gene3D" id="2.60.120.620">
    <property type="entry name" value="q2cbj1_9rhob like domain"/>
    <property type="match status" value="1"/>
</dbReference>
<dbReference type="InterPro" id="IPR044862">
    <property type="entry name" value="Pro_4_hyd_alph_FE2OG_OXY"/>
</dbReference>
<dbReference type="AlphaFoldDB" id="A0A2W4VNJ1"/>
<feature type="binding site" evidence="7">
    <location>
        <position position="98"/>
    </location>
    <ligand>
        <name>Fe cation</name>
        <dbReference type="ChEBI" id="CHEBI:24875"/>
    </ligand>
</feature>
<keyword evidence="2 7" id="KW-0479">Metal-binding</keyword>
<reference evidence="10" key="1">
    <citation type="submission" date="2018-04" db="EMBL/GenBank/DDBJ databases">
        <authorList>
            <person name="Cornet L."/>
        </authorList>
    </citation>
    <scope>NUCLEOTIDE SEQUENCE [LARGE SCALE GENOMIC DNA]</scope>
</reference>
<dbReference type="GO" id="GO:0006974">
    <property type="term" value="P:DNA damage response"/>
    <property type="evidence" value="ECO:0007669"/>
    <property type="project" value="TreeGrafter"/>
</dbReference>
<evidence type="ECO:0000256" key="2">
    <source>
        <dbReference type="ARBA" id="ARBA00022723"/>
    </source>
</evidence>
<dbReference type="PROSITE" id="PS51471">
    <property type="entry name" value="FE2OG_OXY"/>
    <property type="match status" value="1"/>
</dbReference>
<reference evidence="9 10" key="2">
    <citation type="submission" date="2018-06" db="EMBL/GenBank/DDBJ databases">
        <title>Metagenomic assembly of (sub)arctic Cyanobacteria and their associated microbiome from non-axenic cultures.</title>
        <authorList>
            <person name="Baurain D."/>
        </authorList>
    </citation>
    <scope>NUCLEOTIDE SEQUENCE [LARGE SCALE GENOMIC DNA]</scope>
    <source>
        <strain evidence="9">ULC129bin1</strain>
    </source>
</reference>
<accession>A0A2W4VNJ1</accession>
<dbReference type="InterPro" id="IPR005123">
    <property type="entry name" value="Oxoglu/Fe-dep_dioxygenase_dom"/>
</dbReference>
<feature type="binding site" evidence="7">
    <location>
        <position position="96"/>
    </location>
    <ligand>
        <name>Fe cation</name>
        <dbReference type="ChEBI" id="CHEBI:24875"/>
    </ligand>
</feature>
<evidence type="ECO:0000256" key="6">
    <source>
        <dbReference type="ARBA" id="ARBA00023004"/>
    </source>
</evidence>
<evidence type="ECO:0000256" key="1">
    <source>
        <dbReference type="ARBA" id="ARBA00001961"/>
    </source>
</evidence>
<evidence type="ECO:0000313" key="9">
    <source>
        <dbReference type="EMBL" id="PZO11175.1"/>
    </source>
</evidence>
<feature type="binding site" evidence="7">
    <location>
        <position position="164"/>
    </location>
    <ligand>
        <name>2-oxoglutarate</name>
        <dbReference type="ChEBI" id="CHEBI:16810"/>
    </ligand>
</feature>
<dbReference type="PANTHER" id="PTHR41536">
    <property type="entry name" value="PKHD-TYPE HYDROXYLASE YBIX"/>
    <property type="match status" value="1"/>
</dbReference>
<dbReference type="EMBL" id="QBMC01000199">
    <property type="protein sequence ID" value="PZO11175.1"/>
    <property type="molecule type" value="Genomic_DNA"/>
</dbReference>
<proteinExistence type="inferred from homology"/>
<keyword evidence="5 7" id="KW-0560">Oxidoreductase</keyword>
<gene>
    <name evidence="9" type="ORF">DCF25_19910</name>
</gene>
<dbReference type="Proteomes" id="UP000249354">
    <property type="component" value="Unassembled WGS sequence"/>
</dbReference>
<evidence type="ECO:0000259" key="8">
    <source>
        <dbReference type="PROSITE" id="PS51471"/>
    </source>
</evidence>
<dbReference type="NCBIfam" id="NF003975">
    <property type="entry name" value="PRK05467.1-4"/>
    <property type="match status" value="1"/>
</dbReference>
<dbReference type="InterPro" id="IPR023550">
    <property type="entry name" value="PKHD_hydroxylase"/>
</dbReference>
<dbReference type="NCBIfam" id="NF003974">
    <property type="entry name" value="PRK05467.1-3"/>
    <property type="match status" value="1"/>
</dbReference>
<dbReference type="GO" id="GO:0006879">
    <property type="term" value="P:intracellular iron ion homeostasis"/>
    <property type="evidence" value="ECO:0007669"/>
    <property type="project" value="TreeGrafter"/>
</dbReference>
<sequence length="220" mass="24771">MIVEIPNVFTPSAVEDILDKLSKAEFIDGKKTAGWNAREVKNNQQLKADDPLAIALKTQTQTALSQNALFQATVRPKEIHTLLFSRYEVGMSYGTHTDNAMMAGRWRSDVSFTLFLTPPETYTGGELVIEGQSHEQSFRLESGCAIAYPSSTLHRVDPITAGSRWAIVGWVQSWIRDPANREILFELDTARRSIFNSQGKSTEFDLISKSMTNLLRRWSE</sequence>
<keyword evidence="6 7" id="KW-0408">Iron</keyword>
<dbReference type="Pfam" id="PF13640">
    <property type="entry name" value="2OG-FeII_Oxy_3"/>
    <property type="match status" value="1"/>
</dbReference>
<organism evidence="9 10">
    <name type="scientific">Leptolyngbya foveolarum</name>
    <dbReference type="NCBI Taxonomy" id="47253"/>
    <lineage>
        <taxon>Bacteria</taxon>
        <taxon>Bacillati</taxon>
        <taxon>Cyanobacteriota</taxon>
        <taxon>Cyanophyceae</taxon>
        <taxon>Leptolyngbyales</taxon>
        <taxon>Leptolyngbyaceae</taxon>
        <taxon>Leptolyngbya group</taxon>
        <taxon>Leptolyngbya</taxon>
    </lineage>
</organism>
<protein>
    <submittedName>
        <fullName evidence="9">Fe2+-dependent dioxygenase</fullName>
    </submittedName>
</protein>
<comment type="cofactor">
    <cofactor evidence="1 7">
        <name>L-ascorbate</name>
        <dbReference type="ChEBI" id="CHEBI:38290"/>
    </cofactor>
</comment>
<evidence type="ECO:0000256" key="7">
    <source>
        <dbReference type="HAMAP-Rule" id="MF_00657"/>
    </source>
</evidence>